<dbReference type="EMBL" id="CP000724">
    <property type="protein sequence ID" value="ABR50418.1"/>
    <property type="molecule type" value="Genomic_DNA"/>
</dbReference>
<evidence type="ECO:0000313" key="1">
    <source>
        <dbReference type="EMBL" id="ABR46665.1"/>
    </source>
</evidence>
<protein>
    <recommendedName>
        <fullName evidence="5">DUF2612 domain-containing protein</fullName>
    </recommendedName>
</protein>
<dbReference type="RefSeq" id="WP_011971573.1">
    <property type="nucleotide sequence ID" value="NC_009633.1"/>
</dbReference>
<sequence length="209" mass="23153">MLNLLQRLTDNYRKDSSINIGKLLNVVVGELEEVKDSLETTEKYRDIDQAIGATLDKIGVNVQQFRGVAPDEVYRILLKSKIARNLSKGDINTIIRVLAITLNTEQKNIYIQELYRTLDNEPAAIFVSVPAALLNSVGFSVNQFGRLVNRIVAAGVRANVLFTGTFAFSSLENESEFDIDVGFADTDQTSGGMLGEYYDPVDDTNLPLD</sequence>
<evidence type="ECO:0000313" key="4">
    <source>
        <dbReference type="Proteomes" id="UP000001572"/>
    </source>
</evidence>
<reference evidence="4" key="2">
    <citation type="journal article" date="2016" name="Genome Announc.">
        <title>Complete genome sequence of Alkaliphilus metalliredigens strain QYMF, an alkaliphilic and metal-reducing bacterium isolated from borax-contaminated leachate ponds.</title>
        <authorList>
            <person name="Hwang C."/>
            <person name="Copeland A."/>
            <person name="Lucas S."/>
            <person name="Lapidus A."/>
            <person name="Barry K."/>
            <person name="Detter J.C."/>
            <person name="Glavina Del Rio T."/>
            <person name="Hammon N."/>
            <person name="Israni S."/>
            <person name="Dalin E."/>
            <person name="Tice H."/>
            <person name="Pitluck S."/>
            <person name="Chertkov O."/>
            <person name="Brettin T."/>
            <person name="Bruce D."/>
            <person name="Han C."/>
            <person name="Schmutz J."/>
            <person name="Larimer F."/>
            <person name="Land M.L."/>
            <person name="Hauser L."/>
            <person name="Kyrpides N."/>
            <person name="Mikhailova N."/>
            <person name="Ye Q."/>
            <person name="Zhou J."/>
            <person name="Richardson P."/>
            <person name="Fields M.W."/>
        </authorList>
    </citation>
    <scope>NUCLEOTIDE SEQUENCE [LARGE SCALE GENOMIC DNA]</scope>
    <source>
        <strain evidence="4">QYMF</strain>
    </source>
</reference>
<organism evidence="1 4">
    <name type="scientific">Alkaliphilus metalliredigens (strain QYMF)</name>
    <dbReference type="NCBI Taxonomy" id="293826"/>
    <lineage>
        <taxon>Bacteria</taxon>
        <taxon>Bacillati</taxon>
        <taxon>Bacillota</taxon>
        <taxon>Clostridia</taxon>
        <taxon>Peptostreptococcales</taxon>
        <taxon>Natronincolaceae</taxon>
        <taxon>Alkaliphilus</taxon>
    </lineage>
</organism>
<dbReference type="HOGENOM" id="CLU_102135_0_0_9"/>
<reference evidence="1" key="1">
    <citation type="submission" date="2007-06" db="EMBL/GenBank/DDBJ databases">
        <title>Complete sequence of Alkaliphilus metalliredigens QYMF.</title>
        <authorList>
            <consortium name="US DOE Joint Genome Institute"/>
            <person name="Copeland A."/>
            <person name="Lucas S."/>
            <person name="Lapidus A."/>
            <person name="Barry K."/>
            <person name="Detter J.C."/>
            <person name="Glavina del Rio T."/>
            <person name="Hammon N."/>
            <person name="Israni S."/>
            <person name="Dalin E."/>
            <person name="Tice H."/>
            <person name="Pitluck S."/>
            <person name="Chertkov O."/>
            <person name="Brettin T."/>
            <person name="Bruce D."/>
            <person name="Han C."/>
            <person name="Schmutz J."/>
            <person name="Larimer F."/>
            <person name="Land M."/>
            <person name="Hauser L."/>
            <person name="Kyrpides N."/>
            <person name="Mikhailova N."/>
            <person name="Ye Q."/>
            <person name="Zhou J."/>
            <person name="Fields M."/>
            <person name="Richardson P."/>
        </authorList>
    </citation>
    <scope>NUCLEOTIDE SEQUENCE</scope>
    <source>
        <strain evidence="1">QYMF</strain>
    </source>
</reference>
<dbReference type="KEGG" id="amt:Amet_0437"/>
<dbReference type="AlphaFoldDB" id="A6TKE7"/>
<dbReference type="OrthoDB" id="5465402at2"/>
<keyword evidence="4" id="KW-1185">Reference proteome</keyword>
<dbReference type="STRING" id="293826.Amet_0437"/>
<name>A6TKE7_ALKMQ</name>
<proteinExistence type="predicted"/>
<dbReference type="eggNOG" id="ENOG50322RC">
    <property type="taxonomic scope" value="Bacteria"/>
</dbReference>
<dbReference type="EMBL" id="CP000724">
    <property type="protein sequence ID" value="ABR46665.1"/>
    <property type="molecule type" value="Genomic_DNA"/>
</dbReference>
<evidence type="ECO:0000313" key="3">
    <source>
        <dbReference type="EMBL" id="ABR50418.1"/>
    </source>
</evidence>
<evidence type="ECO:0008006" key="5">
    <source>
        <dbReference type="Google" id="ProtNLM"/>
    </source>
</evidence>
<dbReference type="KEGG" id="amt:Amet_1974"/>
<evidence type="ECO:0000313" key="2">
    <source>
        <dbReference type="EMBL" id="ABR48137.1"/>
    </source>
</evidence>
<accession>A6TKE7</accession>
<dbReference type="KEGG" id="amt:Amet_4344"/>
<dbReference type="EMBL" id="CP000724">
    <property type="protein sequence ID" value="ABR48137.1"/>
    <property type="molecule type" value="Genomic_DNA"/>
</dbReference>
<gene>
    <name evidence="1" type="ordered locus">Amet_0437</name>
    <name evidence="2" type="ordered locus">Amet_1974</name>
    <name evidence="3" type="ordered locus">Amet_4344</name>
</gene>
<dbReference type="Proteomes" id="UP000001572">
    <property type="component" value="Chromosome"/>
</dbReference>